<evidence type="ECO:0000256" key="4">
    <source>
        <dbReference type="ARBA" id="ARBA00014458"/>
    </source>
</evidence>
<reference evidence="16 17" key="1">
    <citation type="journal article" date="2024" name="Front Chem Biol">
        <title>Unveiling the potential of Daldinia eschscholtzii MFLUCC 19-0629 through bioactivity and bioinformatics studies for enhanced sustainable agriculture production.</title>
        <authorList>
            <person name="Brooks S."/>
            <person name="Weaver J.A."/>
            <person name="Klomchit A."/>
            <person name="Alharthi S.A."/>
            <person name="Onlamun T."/>
            <person name="Nurani R."/>
            <person name="Vong T.K."/>
            <person name="Alberti F."/>
            <person name="Greco C."/>
        </authorList>
    </citation>
    <scope>NUCLEOTIDE SEQUENCE [LARGE SCALE GENOMIC DNA]</scope>
    <source>
        <strain evidence="16">MFLUCC 19-0629</strain>
    </source>
</reference>
<feature type="compositionally biased region" description="Basic and acidic residues" evidence="13">
    <location>
        <begin position="371"/>
        <end position="383"/>
    </location>
</feature>
<dbReference type="Pfam" id="PF00149">
    <property type="entry name" value="Metallophos"/>
    <property type="match status" value="1"/>
</dbReference>
<evidence type="ECO:0000256" key="3">
    <source>
        <dbReference type="ARBA" id="ARBA00012459"/>
    </source>
</evidence>
<evidence type="ECO:0000259" key="15">
    <source>
        <dbReference type="Pfam" id="PF00149"/>
    </source>
</evidence>
<feature type="chain" id="PRO_5043949080" description="Endopolyphosphatase" evidence="14">
    <location>
        <begin position="23"/>
        <end position="718"/>
    </location>
</feature>
<keyword evidence="14" id="KW-0732">Signal</keyword>
<sequence length="718" mass="82117">MTMKKVIWLWGISSLLATFVIGAPTTGAQYVLQQASHDSSQSTSQRKLHGRFLHITDLHPDEYYKVHTSTEENIACHRGHGPAGYYGAETSDCDSPLELVNATLNWVAANLKDEIDFVVWTGDSARHDSDEEIPRHNKDILAMNQRIADAFAATFSDDKGLVVPVVPTFGNNDIYPHNILLPGPNDILKTYTDVWQNFIPEEQRHSFEYGGWFYVEVIPHKLAVFSLNTLYFFDRNAGVDDCMHPSEPGYKHFDWLRVQLQFMRERGMKAILIGHVPPARTSGKQLWDETCWQKYTLWLQQYRDVVVGSLYGHMNIDHFLLQDTKDIDFSYIESGSGQRASIRETIEDEISIESSKDYLIELRDDWSKLPDPVQGRDLEESEGKKKKHKGKKKKGKKGKKGGKSKLGGPFAERYQLTFISPSVVPNYFPSLRVFEYNITGLEDTPTWVDTMRTLNAQGGPSSDSEWRELELRDEQNLEIEKKKKKKGKGKDDDENSKGPKVPIPEPPAKGTPPGPAYFPQPLTLKGFTQYYANLTYINNDITTDSDDGDDEDVSSWSWNAGKHWNKKPKHAKPKPREFAYEVEYTTFDDKIYKLKDLTVRSMLRLAHRIGQTSSDDAKGLVSQQDSDYDDGEYENQIDDDDDDDDAEETEPSDDEDGESESDEEEDVEAEKKKKKKGKGGKKKKHRKGHKKRKDTKVWLHFLRHAFVSTRSTDELRDL</sequence>
<feature type="region of interest" description="Disordered" evidence="13">
    <location>
        <begin position="371"/>
        <end position="407"/>
    </location>
</feature>
<dbReference type="InterPro" id="IPR012358">
    <property type="entry name" value="EndopolyPtase_N1"/>
</dbReference>
<evidence type="ECO:0000256" key="12">
    <source>
        <dbReference type="PIRNR" id="PIRNR027093"/>
    </source>
</evidence>
<dbReference type="GO" id="GO:0004309">
    <property type="term" value="F:exopolyphosphatase activity"/>
    <property type="evidence" value="ECO:0007669"/>
    <property type="project" value="TreeGrafter"/>
</dbReference>
<organism evidence="16 17">
    <name type="scientific">Daldinia eschscholtzii</name>
    <dbReference type="NCBI Taxonomy" id="292717"/>
    <lineage>
        <taxon>Eukaryota</taxon>
        <taxon>Fungi</taxon>
        <taxon>Dikarya</taxon>
        <taxon>Ascomycota</taxon>
        <taxon>Pezizomycotina</taxon>
        <taxon>Sordariomycetes</taxon>
        <taxon>Xylariomycetidae</taxon>
        <taxon>Xylariales</taxon>
        <taxon>Hypoxylaceae</taxon>
        <taxon>Daldinia</taxon>
    </lineage>
</organism>
<dbReference type="PANTHER" id="PTHR10340">
    <property type="entry name" value="SPHINGOMYELIN PHOSPHODIESTERASE"/>
    <property type="match status" value="1"/>
</dbReference>
<dbReference type="Gene3D" id="3.60.21.10">
    <property type="match status" value="1"/>
</dbReference>
<keyword evidence="10 12" id="KW-0472">Membrane</keyword>
<dbReference type="AlphaFoldDB" id="A0AAX6M7P8"/>
<feature type="compositionally biased region" description="Basic residues" evidence="13">
    <location>
        <begin position="384"/>
        <end position="403"/>
    </location>
</feature>
<dbReference type="SUPFAM" id="SSF56300">
    <property type="entry name" value="Metallo-dependent phosphatases"/>
    <property type="match status" value="1"/>
</dbReference>
<dbReference type="FunFam" id="3.60.21.10:FF:000082">
    <property type="entry name" value="Endopolyphosphatase"/>
    <property type="match status" value="1"/>
</dbReference>
<evidence type="ECO:0000256" key="7">
    <source>
        <dbReference type="ARBA" id="ARBA00022801"/>
    </source>
</evidence>
<keyword evidence="6" id="KW-0812">Transmembrane</keyword>
<evidence type="ECO:0000256" key="8">
    <source>
        <dbReference type="ARBA" id="ARBA00022968"/>
    </source>
</evidence>
<dbReference type="InterPro" id="IPR041805">
    <property type="entry name" value="ASMase/PPN1_MPP"/>
</dbReference>
<protein>
    <recommendedName>
        <fullName evidence="4 12">Endopolyphosphatase</fullName>
        <ecNumber evidence="3 12">3.6.1.10</ecNumber>
    </recommendedName>
</protein>
<evidence type="ECO:0000256" key="14">
    <source>
        <dbReference type="SAM" id="SignalP"/>
    </source>
</evidence>
<evidence type="ECO:0000256" key="2">
    <source>
        <dbReference type="ARBA" id="ARBA00010399"/>
    </source>
</evidence>
<evidence type="ECO:0000256" key="1">
    <source>
        <dbReference type="ARBA" id="ARBA00004576"/>
    </source>
</evidence>
<keyword evidence="5 12" id="KW-0926">Vacuole</keyword>
<comment type="catalytic activity">
    <reaction evidence="12">
        <text>[phosphate](n+1) + n H2O = (n+1) phosphate + n H(+)</text>
        <dbReference type="Rhea" id="RHEA:22452"/>
        <dbReference type="Rhea" id="RHEA-COMP:14280"/>
        <dbReference type="ChEBI" id="CHEBI:15377"/>
        <dbReference type="ChEBI" id="CHEBI:15378"/>
        <dbReference type="ChEBI" id="CHEBI:16838"/>
        <dbReference type="ChEBI" id="CHEBI:43474"/>
        <dbReference type="EC" id="3.6.1.10"/>
    </reaction>
</comment>
<evidence type="ECO:0000256" key="9">
    <source>
        <dbReference type="ARBA" id="ARBA00022989"/>
    </source>
</evidence>
<keyword evidence="8" id="KW-0735">Signal-anchor</keyword>
<dbReference type="EC" id="3.6.1.10" evidence="3 12"/>
<keyword evidence="17" id="KW-1185">Reference proteome</keyword>
<accession>A0AAX6M7P8</accession>
<comment type="function">
    <text evidence="12">Catalyzes the hydrolysis of inorganic polyphosphate (polyP) chains of many hundreds of phosphate residues into shorter lengths.</text>
</comment>
<evidence type="ECO:0000256" key="5">
    <source>
        <dbReference type="ARBA" id="ARBA00022554"/>
    </source>
</evidence>
<dbReference type="GO" id="GO:0000324">
    <property type="term" value="C:fungal-type vacuole"/>
    <property type="evidence" value="ECO:0007669"/>
    <property type="project" value="TreeGrafter"/>
</dbReference>
<dbReference type="Proteomes" id="UP001369815">
    <property type="component" value="Unassembled WGS sequence"/>
</dbReference>
<dbReference type="GO" id="GO:0008081">
    <property type="term" value="F:phosphoric diester hydrolase activity"/>
    <property type="evidence" value="ECO:0007669"/>
    <property type="project" value="TreeGrafter"/>
</dbReference>
<dbReference type="GO" id="GO:0006798">
    <property type="term" value="P:polyphosphate catabolic process"/>
    <property type="evidence" value="ECO:0007669"/>
    <property type="project" value="TreeGrafter"/>
</dbReference>
<feature type="compositionally biased region" description="Basic residues" evidence="13">
    <location>
        <begin position="672"/>
        <end position="694"/>
    </location>
</feature>
<comment type="subcellular location">
    <subcellularLocation>
        <location evidence="1">Vacuole membrane</location>
        <topology evidence="1">Single-pass type II membrane protein</topology>
    </subcellularLocation>
</comment>
<dbReference type="InterPro" id="IPR029052">
    <property type="entry name" value="Metallo-depent_PP-like"/>
</dbReference>
<comment type="similarity">
    <text evidence="2">Belongs to the endopolyphosphatase PPN1 family.</text>
</comment>
<keyword evidence="11" id="KW-0325">Glycoprotein</keyword>
<feature type="region of interest" description="Disordered" evidence="13">
    <location>
        <begin position="612"/>
        <end position="696"/>
    </location>
</feature>
<evidence type="ECO:0000256" key="6">
    <source>
        <dbReference type="ARBA" id="ARBA00022692"/>
    </source>
</evidence>
<dbReference type="InterPro" id="IPR004843">
    <property type="entry name" value="Calcineurin-like_PHP"/>
</dbReference>
<dbReference type="CDD" id="cd00842">
    <property type="entry name" value="MPP_ASMase"/>
    <property type="match status" value="1"/>
</dbReference>
<dbReference type="GO" id="GO:0005774">
    <property type="term" value="C:vacuolar membrane"/>
    <property type="evidence" value="ECO:0007669"/>
    <property type="project" value="UniProtKB-SubCell"/>
</dbReference>
<gene>
    <name evidence="16" type="ORF">Daesc_010445</name>
</gene>
<keyword evidence="7 12" id="KW-0378">Hydrolase</keyword>
<feature type="region of interest" description="Disordered" evidence="13">
    <location>
        <begin position="473"/>
        <end position="519"/>
    </location>
</feature>
<feature type="compositionally biased region" description="Acidic residues" evidence="13">
    <location>
        <begin position="626"/>
        <end position="668"/>
    </location>
</feature>
<name>A0AAX6M7P8_9PEZI</name>
<dbReference type="EMBL" id="JBANMG010000010">
    <property type="protein sequence ID" value="KAK6948675.1"/>
    <property type="molecule type" value="Genomic_DNA"/>
</dbReference>
<evidence type="ECO:0000313" key="16">
    <source>
        <dbReference type="EMBL" id="KAK6948675.1"/>
    </source>
</evidence>
<keyword evidence="9" id="KW-1133">Transmembrane helix</keyword>
<evidence type="ECO:0000256" key="10">
    <source>
        <dbReference type="ARBA" id="ARBA00023136"/>
    </source>
</evidence>
<evidence type="ECO:0000256" key="13">
    <source>
        <dbReference type="SAM" id="MobiDB-lite"/>
    </source>
</evidence>
<dbReference type="PIRSF" id="PIRSF027093">
    <property type="entry name" value="EndopolyPtase_N1"/>
    <property type="match status" value="1"/>
</dbReference>
<feature type="domain" description="Calcineurin-like phosphoesterase" evidence="15">
    <location>
        <begin position="51"/>
        <end position="313"/>
    </location>
</feature>
<evidence type="ECO:0000256" key="11">
    <source>
        <dbReference type="ARBA" id="ARBA00023180"/>
    </source>
</evidence>
<proteinExistence type="inferred from homology"/>
<dbReference type="PANTHER" id="PTHR10340:SF55">
    <property type="entry name" value="ENDOPOLYPHOSPHATASE"/>
    <property type="match status" value="1"/>
</dbReference>
<dbReference type="GO" id="GO:0000298">
    <property type="term" value="F:endopolyphosphatase activity"/>
    <property type="evidence" value="ECO:0007669"/>
    <property type="project" value="UniProtKB-EC"/>
</dbReference>
<evidence type="ECO:0000313" key="17">
    <source>
        <dbReference type="Proteomes" id="UP001369815"/>
    </source>
</evidence>
<feature type="signal peptide" evidence="14">
    <location>
        <begin position="1"/>
        <end position="22"/>
    </location>
</feature>
<comment type="caution">
    <text evidence="16">The sequence shown here is derived from an EMBL/GenBank/DDBJ whole genome shotgun (WGS) entry which is preliminary data.</text>
</comment>
<feature type="compositionally biased region" description="Pro residues" evidence="13">
    <location>
        <begin position="501"/>
        <end position="518"/>
    </location>
</feature>